<dbReference type="InterPro" id="IPR001466">
    <property type="entry name" value="Beta-lactam-related"/>
</dbReference>
<dbReference type="Pfam" id="PF00144">
    <property type="entry name" value="Beta-lactamase"/>
    <property type="match status" value="1"/>
</dbReference>
<dbReference type="SUPFAM" id="SSF56601">
    <property type="entry name" value="beta-lactamase/transpeptidase-like"/>
    <property type="match status" value="1"/>
</dbReference>
<keyword evidence="3" id="KW-1185">Reference proteome</keyword>
<dbReference type="GO" id="GO:0008233">
    <property type="term" value="F:peptidase activity"/>
    <property type="evidence" value="ECO:0007669"/>
    <property type="project" value="TreeGrafter"/>
</dbReference>
<protein>
    <submittedName>
        <fullName evidence="4">Beta-lactamase-related domain-containing protein</fullName>
    </submittedName>
</protein>
<dbReference type="AlphaFoldDB" id="A0A915D6U9"/>
<dbReference type="GO" id="GO:0019216">
    <property type="term" value="P:regulation of lipid metabolic process"/>
    <property type="evidence" value="ECO:0007669"/>
    <property type="project" value="TreeGrafter"/>
</dbReference>
<accession>A0A915D6U9</accession>
<dbReference type="InterPro" id="IPR052794">
    <property type="entry name" value="Mito_Ser_Protease_LACTB"/>
</dbReference>
<evidence type="ECO:0000313" key="3">
    <source>
        <dbReference type="Proteomes" id="UP000887574"/>
    </source>
</evidence>
<dbReference type="PANTHER" id="PTHR46520:SF1">
    <property type="entry name" value="SERINE BETA-LACTAMASE-LIKE PROTEIN LACTB, MITOCHONDRIAL"/>
    <property type="match status" value="1"/>
</dbReference>
<sequence>MKFNFLYPIAGLSTTAASAALFNLSNTSKSHKEEVDKEFQRPASHHYNPKQLRSNHDHNSERIKRAEAAVQRFMTVNGIPGLSIGVTVNQKTVWQRGFGVADVETGAPCHGHTVTRIASISKSITSAIAAKLMETGQLDLDKSIYEYLPDYPKKKVENVDVDITTRQLLSHMSGVRHYPKQSSF</sequence>
<feature type="domain" description="Beta-lactamase-related" evidence="2">
    <location>
        <begin position="67"/>
        <end position="179"/>
    </location>
</feature>
<dbReference type="WBParaSite" id="jg15955">
    <property type="protein sequence ID" value="jg15955"/>
    <property type="gene ID" value="jg15955"/>
</dbReference>
<dbReference type="PANTHER" id="PTHR46520">
    <property type="entry name" value="SERINE BETA-LACTAMASE-LIKE PROTEIN LACTB, MITOCHONDRIAL"/>
    <property type="match status" value="1"/>
</dbReference>
<dbReference type="Gene3D" id="3.40.710.10">
    <property type="entry name" value="DD-peptidase/beta-lactamase superfamily"/>
    <property type="match status" value="1"/>
</dbReference>
<evidence type="ECO:0000313" key="4">
    <source>
        <dbReference type="WBParaSite" id="jg15955"/>
    </source>
</evidence>
<proteinExistence type="predicted"/>
<name>A0A915D6U9_9BILA</name>
<evidence type="ECO:0000259" key="2">
    <source>
        <dbReference type="Pfam" id="PF00144"/>
    </source>
</evidence>
<organism evidence="3 4">
    <name type="scientific">Ditylenchus dipsaci</name>
    <dbReference type="NCBI Taxonomy" id="166011"/>
    <lineage>
        <taxon>Eukaryota</taxon>
        <taxon>Metazoa</taxon>
        <taxon>Ecdysozoa</taxon>
        <taxon>Nematoda</taxon>
        <taxon>Chromadorea</taxon>
        <taxon>Rhabditida</taxon>
        <taxon>Tylenchina</taxon>
        <taxon>Tylenchomorpha</taxon>
        <taxon>Sphaerularioidea</taxon>
        <taxon>Anguinidae</taxon>
        <taxon>Anguininae</taxon>
        <taxon>Ditylenchus</taxon>
    </lineage>
</organism>
<dbReference type="InterPro" id="IPR012338">
    <property type="entry name" value="Beta-lactam/transpept-like"/>
</dbReference>
<evidence type="ECO:0000256" key="1">
    <source>
        <dbReference type="SAM" id="MobiDB-lite"/>
    </source>
</evidence>
<dbReference type="GO" id="GO:0005739">
    <property type="term" value="C:mitochondrion"/>
    <property type="evidence" value="ECO:0007669"/>
    <property type="project" value="TreeGrafter"/>
</dbReference>
<feature type="region of interest" description="Disordered" evidence="1">
    <location>
        <begin position="32"/>
        <end position="59"/>
    </location>
</feature>
<reference evidence="4" key="1">
    <citation type="submission" date="2022-11" db="UniProtKB">
        <authorList>
            <consortium name="WormBaseParasite"/>
        </authorList>
    </citation>
    <scope>IDENTIFICATION</scope>
</reference>
<dbReference type="GO" id="GO:0006508">
    <property type="term" value="P:proteolysis"/>
    <property type="evidence" value="ECO:0007669"/>
    <property type="project" value="TreeGrafter"/>
</dbReference>
<dbReference type="Proteomes" id="UP000887574">
    <property type="component" value="Unplaced"/>
</dbReference>